<evidence type="ECO:0000313" key="2">
    <source>
        <dbReference type="EMBL" id="MDA0567249.1"/>
    </source>
</evidence>
<comment type="caution">
    <text evidence="2">The sequence shown here is derived from an EMBL/GenBank/DDBJ whole genome shotgun (WGS) entry which is preliminary data.</text>
</comment>
<proteinExistence type="predicted"/>
<organism evidence="2 3">
    <name type="scientific">Streptomonospora mangrovi</name>
    <dbReference type="NCBI Taxonomy" id="2883123"/>
    <lineage>
        <taxon>Bacteria</taxon>
        <taxon>Bacillati</taxon>
        <taxon>Actinomycetota</taxon>
        <taxon>Actinomycetes</taxon>
        <taxon>Streptosporangiales</taxon>
        <taxon>Nocardiopsidaceae</taxon>
        <taxon>Streptomonospora</taxon>
    </lineage>
</organism>
<evidence type="ECO:0000256" key="1">
    <source>
        <dbReference type="SAM" id="MobiDB-lite"/>
    </source>
</evidence>
<dbReference type="Proteomes" id="UP001140076">
    <property type="component" value="Unassembled WGS sequence"/>
</dbReference>
<protein>
    <submittedName>
        <fullName evidence="2">Uncharacterized protein</fullName>
    </submittedName>
</protein>
<keyword evidence="3" id="KW-1185">Reference proteome</keyword>
<dbReference type="EMBL" id="JAJAQC010000052">
    <property type="protein sequence ID" value="MDA0567249.1"/>
    <property type="molecule type" value="Genomic_DNA"/>
</dbReference>
<name>A0A9X3NSH8_9ACTN</name>
<feature type="compositionally biased region" description="Polar residues" evidence="1">
    <location>
        <begin position="1"/>
        <end position="12"/>
    </location>
</feature>
<evidence type="ECO:0000313" key="3">
    <source>
        <dbReference type="Proteomes" id="UP001140076"/>
    </source>
</evidence>
<feature type="region of interest" description="Disordered" evidence="1">
    <location>
        <begin position="1"/>
        <end position="20"/>
    </location>
</feature>
<accession>A0A9X3NSH8</accession>
<sequence length="104" mass="11382">MVEPRSAQSRPASPTLPRSAERGHLSRLATALARYGVWARVIDDSAPYLRVSNPASEYAVEDVLCERRAHDHAFLASFGVYLGSSDSLDLTARKVAWLVGAIKE</sequence>
<reference evidence="2" key="1">
    <citation type="submission" date="2021-10" db="EMBL/GenBank/DDBJ databases">
        <title>Streptomonospora sp. nov., isolated from mangrove soil.</title>
        <authorList>
            <person name="Chen X."/>
            <person name="Ge X."/>
            <person name="Liu W."/>
        </authorList>
    </citation>
    <scope>NUCLEOTIDE SEQUENCE</scope>
    <source>
        <strain evidence="2">S1-112</strain>
    </source>
</reference>
<dbReference type="AlphaFoldDB" id="A0A9X3NSH8"/>
<gene>
    <name evidence="2" type="ORF">LG943_23440</name>
</gene>
<dbReference type="RefSeq" id="WP_270074498.1">
    <property type="nucleotide sequence ID" value="NZ_JAJAQC010000052.1"/>
</dbReference>